<keyword evidence="3" id="KW-1185">Reference proteome</keyword>
<evidence type="ECO:0008006" key="4">
    <source>
        <dbReference type="Google" id="ProtNLM"/>
    </source>
</evidence>
<feature type="transmembrane region" description="Helical" evidence="1">
    <location>
        <begin position="6"/>
        <end position="28"/>
    </location>
</feature>
<dbReference type="GeneID" id="18503035"/>
<accession>W6EC54</accession>
<keyword evidence="1" id="KW-1133">Transmembrane helix</keyword>
<organism evidence="2 3">
    <name type="scientific">Rhizobium phage vB_RglS_P106B</name>
    <dbReference type="NCBI Taxonomy" id="1458697"/>
    <lineage>
        <taxon>Viruses</taxon>
        <taxon>Duplodnaviria</taxon>
        <taxon>Heunggongvirae</taxon>
        <taxon>Uroviricota</taxon>
        <taxon>Caudoviricetes</taxon>
        <taxon>Rigallicvirus</taxon>
        <taxon>Rigallicvirus P106B</taxon>
    </lineage>
</organism>
<protein>
    <recommendedName>
        <fullName evidence="4">Transmembrane protein</fullName>
    </recommendedName>
</protein>
<evidence type="ECO:0000313" key="3">
    <source>
        <dbReference type="Proteomes" id="UP000019367"/>
    </source>
</evidence>
<name>W6EC54_9CAUD</name>
<reference evidence="2 3" key="1">
    <citation type="journal article" date="2015" name="Microbiology">
        <title>Genomic and phenotypic characterization of Rhizobium gallicum phage vB_RglS_P106B.</title>
        <authorList>
            <person name="Halmillawewa A.P."/>
            <person name="Restrepo-Cordoba M."/>
            <person name="Yost C.K."/>
            <person name="Hynes M.F."/>
        </authorList>
    </citation>
    <scope>NUCLEOTIDE SEQUENCE [LARGE SCALE GENOMIC DNA]</scope>
</reference>
<keyword evidence="1" id="KW-0812">Transmembrane</keyword>
<evidence type="ECO:0000256" key="1">
    <source>
        <dbReference type="SAM" id="Phobius"/>
    </source>
</evidence>
<dbReference type="KEGG" id="vg:18503035"/>
<dbReference type="Proteomes" id="UP000019367">
    <property type="component" value="Segment"/>
</dbReference>
<dbReference type="EMBL" id="KF977490">
    <property type="protein sequence ID" value="AHJ10772.1"/>
    <property type="molecule type" value="Genomic_DNA"/>
</dbReference>
<dbReference type="RefSeq" id="YP_009006015.1">
    <property type="nucleotide sequence ID" value="NC_023566.1"/>
</dbReference>
<evidence type="ECO:0000313" key="2">
    <source>
        <dbReference type="EMBL" id="AHJ10772.1"/>
    </source>
</evidence>
<proteinExistence type="predicted"/>
<keyword evidence="1" id="KW-0472">Membrane</keyword>
<sequence>MEMQDQSARVLIMMIWILTLFTLAMLAIEMSKRNSDDMAICQLSHSHDVCFQTLNR</sequence>
<gene>
    <name evidence="2" type="ORF">P106B_89</name>
</gene>